<reference evidence="2 3" key="1">
    <citation type="submission" date="2015-03" db="EMBL/GenBank/DDBJ databases">
        <title>Genome assembly of Sandaracinus amylolyticus DSM 53668.</title>
        <authorList>
            <person name="Sharma G."/>
            <person name="Subramanian S."/>
        </authorList>
    </citation>
    <scope>NUCLEOTIDE SEQUENCE [LARGE SCALE GENOMIC DNA]</scope>
    <source>
        <strain evidence="2 3">DSM 53668</strain>
    </source>
</reference>
<dbReference type="STRING" id="927083.DB32_005298"/>
<dbReference type="KEGG" id="samy:DB32_005298"/>
<evidence type="ECO:0000256" key="1">
    <source>
        <dbReference type="SAM" id="SignalP"/>
    </source>
</evidence>
<dbReference type="EMBL" id="CP011125">
    <property type="protein sequence ID" value="AKF08149.1"/>
    <property type="molecule type" value="Genomic_DNA"/>
</dbReference>
<evidence type="ECO:0000313" key="2">
    <source>
        <dbReference type="EMBL" id="AKF08149.1"/>
    </source>
</evidence>
<gene>
    <name evidence="2" type="ORF">DB32_005298</name>
</gene>
<protein>
    <submittedName>
        <fullName evidence="2">Uncharacterized protein</fullName>
    </submittedName>
</protein>
<keyword evidence="1" id="KW-0732">Signal</keyword>
<accession>A0A0F6SG64</accession>
<organism evidence="2 3">
    <name type="scientific">Sandaracinus amylolyticus</name>
    <dbReference type="NCBI Taxonomy" id="927083"/>
    <lineage>
        <taxon>Bacteria</taxon>
        <taxon>Pseudomonadati</taxon>
        <taxon>Myxococcota</taxon>
        <taxon>Polyangia</taxon>
        <taxon>Polyangiales</taxon>
        <taxon>Sandaracinaceae</taxon>
        <taxon>Sandaracinus</taxon>
    </lineage>
</organism>
<keyword evidence="3" id="KW-1185">Reference proteome</keyword>
<name>A0A0F6SG64_9BACT</name>
<dbReference type="Proteomes" id="UP000034883">
    <property type="component" value="Chromosome"/>
</dbReference>
<feature type="signal peptide" evidence="1">
    <location>
        <begin position="1"/>
        <end position="19"/>
    </location>
</feature>
<dbReference type="AlphaFoldDB" id="A0A0F6SG64"/>
<feature type="chain" id="PRO_5002510013" evidence="1">
    <location>
        <begin position="20"/>
        <end position="333"/>
    </location>
</feature>
<evidence type="ECO:0000313" key="3">
    <source>
        <dbReference type="Proteomes" id="UP000034883"/>
    </source>
</evidence>
<sequence>MIVAALAMMIASACGGSSASSARPAVGAAERVRWGGALVDLVPRDATVVVIARPEEMLREGAARAVLEAIAPDEHLERYRQHTGIDPRRIEELVWAESRAGSLLLVRGPFSAPLAVAEMGHRMLPIESSSEAPFVRRAGHYQGARRDLVALADHVLAVISGSPELAEDVLGRARHGEAGGALGAEPAASLLMAHRSSPLVVVAPQPLGLPPGSGVALLLARERAMLVAGTPRGERDIGLVAELRGEFPPGADENFRALFASLASSDLGVAIGMPAALETFTVDADAEHVVLRATIPAGTLAAALRVLFEAEITELVEGTPEHGGAPTSALTAP</sequence>
<dbReference type="RefSeq" id="WP_053235323.1">
    <property type="nucleotide sequence ID" value="NZ_CP011125.1"/>
</dbReference>
<proteinExistence type="predicted"/>